<evidence type="ECO:0000313" key="5">
    <source>
        <dbReference type="Proteomes" id="UP001233999"/>
    </source>
</evidence>
<dbReference type="Proteomes" id="UP001233999">
    <property type="component" value="Unassembled WGS sequence"/>
</dbReference>
<keyword evidence="1" id="KW-0479">Metal-binding</keyword>
<dbReference type="EMBL" id="JASPKZ010003886">
    <property type="protein sequence ID" value="KAJ9591115.1"/>
    <property type="molecule type" value="Genomic_DNA"/>
</dbReference>
<feature type="non-terminal residue" evidence="4">
    <location>
        <position position="1"/>
    </location>
</feature>
<dbReference type="Gene3D" id="4.10.60.10">
    <property type="entry name" value="Zinc finger, CCHC-type"/>
    <property type="match status" value="1"/>
</dbReference>
<protein>
    <recommendedName>
        <fullName evidence="3">CCHC-type domain-containing protein</fullName>
    </recommendedName>
</protein>
<dbReference type="GO" id="GO:0008270">
    <property type="term" value="F:zinc ion binding"/>
    <property type="evidence" value="ECO:0007669"/>
    <property type="project" value="UniProtKB-KW"/>
</dbReference>
<keyword evidence="5" id="KW-1185">Reference proteome</keyword>
<gene>
    <name evidence="4" type="ORF">L9F63_002336</name>
</gene>
<accession>A0AAD8EHT7</accession>
<sequence>AVKREFRRPYGSEIKREVNLATKEIRCYNCNEIGHISRECGKREFGLPEQSQWNNREKRQEIVGSKQWNNREKRQEIVGSKQWNNRGKRYESSTRDRTWDSGFKEKSKDTKPTSMETACCEIELGKRKYET</sequence>
<keyword evidence="1" id="KW-0862">Zinc</keyword>
<name>A0AAD8EHT7_DIPPU</name>
<dbReference type="InterPro" id="IPR001878">
    <property type="entry name" value="Znf_CCHC"/>
</dbReference>
<evidence type="ECO:0000256" key="1">
    <source>
        <dbReference type="PROSITE-ProRule" id="PRU00047"/>
    </source>
</evidence>
<feature type="compositionally biased region" description="Basic and acidic residues" evidence="2">
    <location>
        <begin position="88"/>
        <end position="111"/>
    </location>
</feature>
<feature type="domain" description="CCHC-type" evidence="3">
    <location>
        <begin position="26"/>
        <end position="40"/>
    </location>
</feature>
<dbReference type="PROSITE" id="PS50158">
    <property type="entry name" value="ZF_CCHC"/>
    <property type="match status" value="1"/>
</dbReference>
<proteinExistence type="predicted"/>
<comment type="caution">
    <text evidence="4">The sequence shown here is derived from an EMBL/GenBank/DDBJ whole genome shotgun (WGS) entry which is preliminary data.</text>
</comment>
<dbReference type="AlphaFoldDB" id="A0AAD8EHT7"/>
<feature type="non-terminal residue" evidence="4">
    <location>
        <position position="131"/>
    </location>
</feature>
<dbReference type="GO" id="GO:0003676">
    <property type="term" value="F:nucleic acid binding"/>
    <property type="evidence" value="ECO:0007669"/>
    <property type="project" value="InterPro"/>
</dbReference>
<evidence type="ECO:0000259" key="3">
    <source>
        <dbReference type="PROSITE" id="PS50158"/>
    </source>
</evidence>
<dbReference type="InterPro" id="IPR036875">
    <property type="entry name" value="Znf_CCHC_sf"/>
</dbReference>
<feature type="region of interest" description="Disordered" evidence="2">
    <location>
        <begin position="77"/>
        <end position="114"/>
    </location>
</feature>
<evidence type="ECO:0000256" key="2">
    <source>
        <dbReference type="SAM" id="MobiDB-lite"/>
    </source>
</evidence>
<organism evidence="4 5">
    <name type="scientific">Diploptera punctata</name>
    <name type="common">Pacific beetle cockroach</name>
    <dbReference type="NCBI Taxonomy" id="6984"/>
    <lineage>
        <taxon>Eukaryota</taxon>
        <taxon>Metazoa</taxon>
        <taxon>Ecdysozoa</taxon>
        <taxon>Arthropoda</taxon>
        <taxon>Hexapoda</taxon>
        <taxon>Insecta</taxon>
        <taxon>Pterygota</taxon>
        <taxon>Neoptera</taxon>
        <taxon>Polyneoptera</taxon>
        <taxon>Dictyoptera</taxon>
        <taxon>Blattodea</taxon>
        <taxon>Blaberoidea</taxon>
        <taxon>Blaberidae</taxon>
        <taxon>Diplopterinae</taxon>
        <taxon>Diploptera</taxon>
    </lineage>
</organism>
<dbReference type="SUPFAM" id="SSF57756">
    <property type="entry name" value="Retrovirus zinc finger-like domains"/>
    <property type="match status" value="1"/>
</dbReference>
<reference evidence="4" key="1">
    <citation type="journal article" date="2023" name="IScience">
        <title>Live-bearing cockroach genome reveals convergent evolutionary mechanisms linked to viviparity in insects and beyond.</title>
        <authorList>
            <person name="Fouks B."/>
            <person name="Harrison M.C."/>
            <person name="Mikhailova A.A."/>
            <person name="Marchal E."/>
            <person name="English S."/>
            <person name="Carruthers M."/>
            <person name="Jennings E.C."/>
            <person name="Chiamaka E.L."/>
            <person name="Frigard R.A."/>
            <person name="Pippel M."/>
            <person name="Attardo G.M."/>
            <person name="Benoit J.B."/>
            <person name="Bornberg-Bauer E."/>
            <person name="Tobe S.S."/>
        </authorList>
    </citation>
    <scope>NUCLEOTIDE SEQUENCE</scope>
    <source>
        <strain evidence="4">Stay&amp;Tobe</strain>
    </source>
</reference>
<keyword evidence="1" id="KW-0863">Zinc-finger</keyword>
<reference evidence="4" key="2">
    <citation type="submission" date="2023-05" db="EMBL/GenBank/DDBJ databases">
        <authorList>
            <person name="Fouks B."/>
        </authorList>
    </citation>
    <scope>NUCLEOTIDE SEQUENCE</scope>
    <source>
        <strain evidence="4">Stay&amp;Tobe</strain>
        <tissue evidence="4">Testes</tissue>
    </source>
</reference>
<dbReference type="SMART" id="SM00343">
    <property type="entry name" value="ZnF_C2HC"/>
    <property type="match status" value="1"/>
</dbReference>
<evidence type="ECO:0000313" key="4">
    <source>
        <dbReference type="EMBL" id="KAJ9591115.1"/>
    </source>
</evidence>
<dbReference type="Pfam" id="PF00098">
    <property type="entry name" value="zf-CCHC"/>
    <property type="match status" value="1"/>
</dbReference>